<dbReference type="Proteomes" id="UP000887013">
    <property type="component" value="Unassembled WGS sequence"/>
</dbReference>
<reference evidence="2" key="1">
    <citation type="submission" date="2020-08" db="EMBL/GenBank/DDBJ databases">
        <title>Multicomponent nature underlies the extraordinary mechanical properties of spider dragline silk.</title>
        <authorList>
            <person name="Kono N."/>
            <person name="Nakamura H."/>
            <person name="Mori M."/>
            <person name="Yoshida Y."/>
            <person name="Ohtoshi R."/>
            <person name="Malay A.D."/>
            <person name="Moran D.A.P."/>
            <person name="Tomita M."/>
            <person name="Numata K."/>
            <person name="Arakawa K."/>
        </authorList>
    </citation>
    <scope>NUCLEOTIDE SEQUENCE</scope>
</reference>
<dbReference type="EMBL" id="BMAW01041497">
    <property type="protein sequence ID" value="GFS28806.1"/>
    <property type="molecule type" value="Genomic_DNA"/>
</dbReference>
<sequence>MFDLITFAGQIRLPQQQVSTFFHMDTLISVTNCHELISKIDSSHFPAVQDKINKIINEHGSLATQTPAAILEENLKALRSELVNYENKKLANEHYQAAISFKAALEDLELKLERERRVLNDTFEIKFK</sequence>
<gene>
    <name evidence="2" type="ORF">NPIL_476641</name>
</gene>
<proteinExistence type="predicted"/>
<keyword evidence="1" id="KW-0175">Coiled coil</keyword>
<evidence type="ECO:0000256" key="1">
    <source>
        <dbReference type="SAM" id="Coils"/>
    </source>
</evidence>
<protein>
    <submittedName>
        <fullName evidence="2">Uncharacterized protein</fullName>
    </submittedName>
</protein>
<name>A0A8X6M550_NEPPI</name>
<evidence type="ECO:0000313" key="2">
    <source>
        <dbReference type="EMBL" id="GFS28806.1"/>
    </source>
</evidence>
<accession>A0A8X6M550</accession>
<keyword evidence="3" id="KW-1185">Reference proteome</keyword>
<evidence type="ECO:0000313" key="3">
    <source>
        <dbReference type="Proteomes" id="UP000887013"/>
    </source>
</evidence>
<feature type="coiled-coil region" evidence="1">
    <location>
        <begin position="68"/>
        <end position="125"/>
    </location>
</feature>
<dbReference type="AlphaFoldDB" id="A0A8X6M550"/>
<comment type="caution">
    <text evidence="2">The sequence shown here is derived from an EMBL/GenBank/DDBJ whole genome shotgun (WGS) entry which is preliminary data.</text>
</comment>
<organism evidence="2 3">
    <name type="scientific">Nephila pilipes</name>
    <name type="common">Giant wood spider</name>
    <name type="synonym">Nephila maculata</name>
    <dbReference type="NCBI Taxonomy" id="299642"/>
    <lineage>
        <taxon>Eukaryota</taxon>
        <taxon>Metazoa</taxon>
        <taxon>Ecdysozoa</taxon>
        <taxon>Arthropoda</taxon>
        <taxon>Chelicerata</taxon>
        <taxon>Arachnida</taxon>
        <taxon>Araneae</taxon>
        <taxon>Araneomorphae</taxon>
        <taxon>Entelegynae</taxon>
        <taxon>Araneoidea</taxon>
        <taxon>Nephilidae</taxon>
        <taxon>Nephila</taxon>
    </lineage>
</organism>